<dbReference type="InterPro" id="IPR006683">
    <property type="entry name" value="Thioestr_dom"/>
</dbReference>
<dbReference type="Gene3D" id="3.10.129.10">
    <property type="entry name" value="Hotdog Thioesterase"/>
    <property type="match status" value="1"/>
</dbReference>
<dbReference type="NCBIfam" id="TIGR00369">
    <property type="entry name" value="unchar_dom_1"/>
    <property type="match status" value="1"/>
</dbReference>
<evidence type="ECO:0000256" key="1">
    <source>
        <dbReference type="ARBA" id="ARBA00022801"/>
    </source>
</evidence>
<dbReference type="PANTHER" id="PTHR42856:SF1">
    <property type="entry name" value="ACYL-COENZYME A THIOESTERASE PAAI"/>
    <property type="match status" value="1"/>
</dbReference>
<reference evidence="3 4" key="1">
    <citation type="submission" date="2017-04" db="EMBL/GenBank/DDBJ databases">
        <authorList>
            <person name="Afonso C.L."/>
            <person name="Miller P.J."/>
            <person name="Scott M.A."/>
            <person name="Spackman E."/>
            <person name="Goraichik I."/>
            <person name="Dimitrov K.M."/>
            <person name="Suarez D.L."/>
            <person name="Swayne D.E."/>
        </authorList>
    </citation>
    <scope>NUCLEOTIDE SEQUENCE [LARGE SCALE GENOMIC DNA]</scope>
    <source>
        <strain evidence="3 4">DSM 11270</strain>
    </source>
</reference>
<dbReference type="InterPro" id="IPR029069">
    <property type="entry name" value="HotDog_dom_sf"/>
</dbReference>
<dbReference type="CDD" id="cd03443">
    <property type="entry name" value="PaaI_thioesterase"/>
    <property type="match status" value="1"/>
</dbReference>
<sequence>MQIFREPENKGINSELFNNIIKSTEECAYYDHMDLFVSSLGKGEAEIEIPVQKKHFNSLNIVHGGVVFSLADTVMGMAINTMDTDCVTIDAQINYIKSGKAGDVIRAKGEVLKLGRKIIVTRAEVYNQKDEMLAVLNGTYYNTGEKISERPALKD</sequence>
<keyword evidence="1" id="KW-0378">Hydrolase</keyword>
<dbReference type="OrthoDB" id="286702at2"/>
<feature type="domain" description="Thioesterase" evidence="2">
    <location>
        <begin position="60"/>
        <end position="131"/>
    </location>
</feature>
<name>A0A1W1V7K4_DESTI</name>
<accession>A0A1W1V7K4</accession>
<organism evidence="3 4">
    <name type="scientific">Desulfonispora thiosulfatigenes DSM 11270</name>
    <dbReference type="NCBI Taxonomy" id="656914"/>
    <lineage>
        <taxon>Bacteria</taxon>
        <taxon>Bacillati</taxon>
        <taxon>Bacillota</taxon>
        <taxon>Clostridia</taxon>
        <taxon>Eubacteriales</taxon>
        <taxon>Peptococcaceae</taxon>
        <taxon>Desulfonispora</taxon>
    </lineage>
</organism>
<dbReference type="STRING" id="656914.SAMN00017405_0581"/>
<evidence type="ECO:0000313" key="3">
    <source>
        <dbReference type="EMBL" id="SMB89180.1"/>
    </source>
</evidence>
<dbReference type="SUPFAM" id="SSF54637">
    <property type="entry name" value="Thioesterase/thiol ester dehydrase-isomerase"/>
    <property type="match status" value="1"/>
</dbReference>
<dbReference type="InterPro" id="IPR052723">
    <property type="entry name" value="Acyl-CoA_thioesterase_PaaI"/>
</dbReference>
<dbReference type="AlphaFoldDB" id="A0A1W1V7K4"/>
<evidence type="ECO:0000313" key="4">
    <source>
        <dbReference type="Proteomes" id="UP000192731"/>
    </source>
</evidence>
<dbReference type="Pfam" id="PF03061">
    <property type="entry name" value="4HBT"/>
    <property type="match status" value="1"/>
</dbReference>
<gene>
    <name evidence="3" type="ORF">SAMN00017405_0581</name>
</gene>
<keyword evidence="4" id="KW-1185">Reference proteome</keyword>
<dbReference type="Proteomes" id="UP000192731">
    <property type="component" value="Unassembled WGS sequence"/>
</dbReference>
<dbReference type="GO" id="GO:0016289">
    <property type="term" value="F:acyl-CoA hydrolase activity"/>
    <property type="evidence" value="ECO:0007669"/>
    <property type="project" value="TreeGrafter"/>
</dbReference>
<evidence type="ECO:0000259" key="2">
    <source>
        <dbReference type="Pfam" id="PF03061"/>
    </source>
</evidence>
<dbReference type="EMBL" id="FWWT01000016">
    <property type="protein sequence ID" value="SMB89180.1"/>
    <property type="molecule type" value="Genomic_DNA"/>
</dbReference>
<protein>
    <submittedName>
        <fullName evidence="3">Acyl-CoA thioesterase</fullName>
    </submittedName>
</protein>
<dbReference type="PANTHER" id="PTHR42856">
    <property type="entry name" value="ACYL-COENZYME A THIOESTERASE PAAI"/>
    <property type="match status" value="1"/>
</dbReference>
<proteinExistence type="predicted"/>
<dbReference type="RefSeq" id="WP_084052968.1">
    <property type="nucleotide sequence ID" value="NZ_FWWT01000016.1"/>
</dbReference>
<dbReference type="InterPro" id="IPR003736">
    <property type="entry name" value="PAAI_dom"/>
</dbReference>